<feature type="non-terminal residue" evidence="3">
    <location>
        <position position="1"/>
    </location>
</feature>
<evidence type="ECO:0000313" key="3">
    <source>
        <dbReference type="EMBL" id="EQD71846.1"/>
    </source>
</evidence>
<keyword evidence="1" id="KW-0472">Membrane</keyword>
<evidence type="ECO:0000259" key="2">
    <source>
        <dbReference type="Pfam" id="PF00892"/>
    </source>
</evidence>
<dbReference type="SUPFAM" id="SSF103481">
    <property type="entry name" value="Multidrug resistance efflux transporter EmrE"/>
    <property type="match status" value="1"/>
</dbReference>
<keyword evidence="1 3" id="KW-0812">Transmembrane</keyword>
<name>T1BFV2_9ZZZZ</name>
<evidence type="ECO:0000256" key="1">
    <source>
        <dbReference type="SAM" id="Phobius"/>
    </source>
</evidence>
<feature type="transmembrane region" description="Helical" evidence="1">
    <location>
        <begin position="6"/>
        <end position="24"/>
    </location>
</feature>
<proteinExistence type="predicted"/>
<feature type="transmembrane region" description="Helical" evidence="1">
    <location>
        <begin position="58"/>
        <end position="78"/>
    </location>
</feature>
<reference evidence="3" key="2">
    <citation type="journal article" date="2014" name="ISME J.">
        <title>Microbial stratification in low pH oxic and suboxic macroscopic growths along an acid mine drainage.</title>
        <authorList>
            <person name="Mendez-Garcia C."/>
            <person name="Mesa V."/>
            <person name="Sprenger R.R."/>
            <person name="Richter M."/>
            <person name="Diez M.S."/>
            <person name="Solano J."/>
            <person name="Bargiela R."/>
            <person name="Golyshina O.V."/>
            <person name="Manteca A."/>
            <person name="Ramos J.L."/>
            <person name="Gallego J.R."/>
            <person name="Llorente I."/>
            <person name="Martins Dos Santos V.A."/>
            <person name="Jensen O.N."/>
            <person name="Pelaez A.I."/>
            <person name="Sanchez J."/>
            <person name="Ferrer M."/>
        </authorList>
    </citation>
    <scope>NUCLEOTIDE SEQUENCE</scope>
</reference>
<comment type="caution">
    <text evidence="3">The sequence shown here is derived from an EMBL/GenBank/DDBJ whole genome shotgun (WGS) entry which is preliminary data.</text>
</comment>
<keyword evidence="1" id="KW-1133">Transmembrane helix</keyword>
<dbReference type="EMBL" id="AUZY01002655">
    <property type="protein sequence ID" value="EQD71846.1"/>
    <property type="molecule type" value="Genomic_DNA"/>
</dbReference>
<dbReference type="InterPro" id="IPR000620">
    <property type="entry name" value="EamA_dom"/>
</dbReference>
<dbReference type="AlphaFoldDB" id="T1BFV2"/>
<dbReference type="GO" id="GO:0016020">
    <property type="term" value="C:membrane"/>
    <property type="evidence" value="ECO:0007669"/>
    <property type="project" value="InterPro"/>
</dbReference>
<reference evidence="3" key="1">
    <citation type="submission" date="2013-08" db="EMBL/GenBank/DDBJ databases">
        <authorList>
            <person name="Mendez C."/>
            <person name="Richter M."/>
            <person name="Ferrer M."/>
            <person name="Sanchez J."/>
        </authorList>
    </citation>
    <scope>NUCLEOTIDE SEQUENCE</scope>
</reference>
<gene>
    <name evidence="3" type="ORF">B1B_04224</name>
</gene>
<organism evidence="3">
    <name type="scientific">mine drainage metagenome</name>
    <dbReference type="NCBI Taxonomy" id="410659"/>
    <lineage>
        <taxon>unclassified sequences</taxon>
        <taxon>metagenomes</taxon>
        <taxon>ecological metagenomes</taxon>
    </lineage>
</organism>
<accession>T1BFV2</accession>
<protein>
    <submittedName>
        <fullName evidence="3">Membrane protein containing DUF6, transmembrane</fullName>
    </submittedName>
</protein>
<dbReference type="InterPro" id="IPR037185">
    <property type="entry name" value="EmrE-like"/>
</dbReference>
<feature type="transmembrane region" description="Helical" evidence="1">
    <location>
        <begin position="31"/>
        <end position="52"/>
    </location>
</feature>
<feature type="domain" description="EamA" evidence="2">
    <location>
        <begin position="4"/>
        <end position="74"/>
    </location>
</feature>
<sequence length="96" mass="9758">AVMGSVAFLGAVCTALAFIFFFELIRHIGAVRATVIAYVNPAVAVALGVLLLHERFTAGTAFGFALILIGSGLATWAVRPAGTDGPSALAPAMAEP</sequence>
<dbReference type="Gene3D" id="1.10.3730.20">
    <property type="match status" value="1"/>
</dbReference>
<dbReference type="Pfam" id="PF00892">
    <property type="entry name" value="EamA"/>
    <property type="match status" value="1"/>
</dbReference>